<name>A0A3E3IYP9_9FIRM</name>
<proteinExistence type="predicted"/>
<evidence type="ECO:0000313" key="1">
    <source>
        <dbReference type="EMBL" id="RGE72210.1"/>
    </source>
</evidence>
<protein>
    <submittedName>
        <fullName evidence="1">Uncharacterized protein</fullName>
    </submittedName>
</protein>
<reference evidence="1 2" key="1">
    <citation type="submission" date="2018-08" db="EMBL/GenBank/DDBJ databases">
        <title>A genome reference for cultivated species of the human gut microbiota.</title>
        <authorList>
            <person name="Zou Y."/>
            <person name="Xue W."/>
            <person name="Luo G."/>
        </authorList>
    </citation>
    <scope>NUCLEOTIDE SEQUENCE [LARGE SCALE GENOMIC DNA]</scope>
    <source>
        <strain evidence="1 2">AF26-4BH</strain>
    </source>
</reference>
<dbReference type="Proteomes" id="UP000261166">
    <property type="component" value="Unassembled WGS sequence"/>
</dbReference>
<gene>
    <name evidence="1" type="ORF">DWY69_09945</name>
</gene>
<dbReference type="AlphaFoldDB" id="A0A3E3IYP9"/>
<evidence type="ECO:0000313" key="2">
    <source>
        <dbReference type="Proteomes" id="UP000261166"/>
    </source>
</evidence>
<accession>A0A3E3IYP9</accession>
<sequence length="62" mass="7076">MKRIALVFRKLPENQGIFPTAEGGEGEGMDKVSRRQKLCRRAPDKSYEIFETGCEEKMTAIK</sequence>
<dbReference type="EMBL" id="QVLU01000007">
    <property type="protein sequence ID" value="RGE72210.1"/>
    <property type="molecule type" value="Genomic_DNA"/>
</dbReference>
<comment type="caution">
    <text evidence="1">The sequence shown here is derived from an EMBL/GenBank/DDBJ whole genome shotgun (WGS) entry which is preliminary data.</text>
</comment>
<organism evidence="1 2">
    <name type="scientific">Eisenbergiella massiliensis</name>
    <dbReference type="NCBI Taxonomy" id="1720294"/>
    <lineage>
        <taxon>Bacteria</taxon>
        <taxon>Bacillati</taxon>
        <taxon>Bacillota</taxon>
        <taxon>Clostridia</taxon>
        <taxon>Lachnospirales</taxon>
        <taxon>Lachnospiraceae</taxon>
        <taxon>Eisenbergiella</taxon>
    </lineage>
</organism>